<dbReference type="Pfam" id="PF08019">
    <property type="entry name" value="EptA_B_N"/>
    <property type="match status" value="1"/>
</dbReference>
<keyword evidence="12" id="KW-1185">Reference proteome</keyword>
<keyword evidence="7 8" id="KW-0472">Membrane</keyword>
<evidence type="ECO:0000256" key="7">
    <source>
        <dbReference type="ARBA" id="ARBA00023136"/>
    </source>
</evidence>
<comment type="caution">
    <text evidence="11">The sequence shown here is derived from an EMBL/GenBank/DDBJ whole genome shotgun (WGS) entry which is preliminary data.</text>
</comment>
<dbReference type="GO" id="GO:0016776">
    <property type="term" value="F:phosphotransferase activity, phosphate group as acceptor"/>
    <property type="evidence" value="ECO:0007669"/>
    <property type="project" value="TreeGrafter"/>
</dbReference>
<evidence type="ECO:0000256" key="4">
    <source>
        <dbReference type="ARBA" id="ARBA00022679"/>
    </source>
</evidence>
<dbReference type="InterPro" id="IPR017850">
    <property type="entry name" value="Alkaline_phosphatase_core_sf"/>
</dbReference>
<dbReference type="GO" id="GO:0009244">
    <property type="term" value="P:lipopolysaccharide core region biosynthetic process"/>
    <property type="evidence" value="ECO:0007669"/>
    <property type="project" value="TreeGrafter"/>
</dbReference>
<dbReference type="PANTHER" id="PTHR30443">
    <property type="entry name" value="INNER MEMBRANE PROTEIN"/>
    <property type="match status" value="1"/>
</dbReference>
<evidence type="ECO:0000313" key="11">
    <source>
        <dbReference type="EMBL" id="TWI06364.1"/>
    </source>
</evidence>
<evidence type="ECO:0000256" key="1">
    <source>
        <dbReference type="ARBA" id="ARBA00004429"/>
    </source>
</evidence>
<dbReference type="InterPro" id="IPR000917">
    <property type="entry name" value="Sulfatase_N"/>
</dbReference>
<feature type="domain" description="Phosphoethanolamine transferase N-terminal" evidence="10">
    <location>
        <begin position="66"/>
        <end position="214"/>
    </location>
</feature>
<feature type="transmembrane region" description="Helical" evidence="8">
    <location>
        <begin position="126"/>
        <end position="148"/>
    </location>
</feature>
<keyword evidence="3" id="KW-0997">Cell inner membrane</keyword>
<dbReference type="SUPFAM" id="SSF53649">
    <property type="entry name" value="Alkaline phosphatase-like"/>
    <property type="match status" value="1"/>
</dbReference>
<reference evidence="11 12" key="1">
    <citation type="journal article" date="2015" name="Stand. Genomic Sci.">
        <title>Genomic Encyclopedia of Bacterial and Archaeal Type Strains, Phase III: the genomes of soil and plant-associated and newly described type strains.</title>
        <authorList>
            <person name="Whitman W.B."/>
            <person name="Woyke T."/>
            <person name="Klenk H.P."/>
            <person name="Zhou Y."/>
            <person name="Lilburn T.G."/>
            <person name="Beck B.J."/>
            <person name="De Vos P."/>
            <person name="Vandamme P."/>
            <person name="Eisen J.A."/>
            <person name="Garrity G."/>
            <person name="Hugenholtz P."/>
            <person name="Kyrpides N.C."/>
        </authorList>
    </citation>
    <scope>NUCLEOTIDE SEQUENCE [LARGE SCALE GENOMIC DNA]</scope>
    <source>
        <strain evidence="11 12">CGMCC 1.10136</strain>
    </source>
</reference>
<evidence type="ECO:0000259" key="9">
    <source>
        <dbReference type="Pfam" id="PF00884"/>
    </source>
</evidence>
<dbReference type="GO" id="GO:0005886">
    <property type="term" value="C:plasma membrane"/>
    <property type="evidence" value="ECO:0007669"/>
    <property type="project" value="UniProtKB-SubCell"/>
</dbReference>
<organism evidence="11 12">
    <name type="scientific">Aerolutibacter ruishenii</name>
    <dbReference type="NCBI Taxonomy" id="686800"/>
    <lineage>
        <taxon>Bacteria</taxon>
        <taxon>Pseudomonadati</taxon>
        <taxon>Pseudomonadota</taxon>
        <taxon>Gammaproteobacteria</taxon>
        <taxon>Lysobacterales</taxon>
        <taxon>Lysobacteraceae</taxon>
        <taxon>Aerolutibacter</taxon>
    </lineage>
</organism>
<protein>
    <submittedName>
        <fullName evidence="11">Lipid A ethanolaminephosphotransferase</fullName>
    </submittedName>
</protein>
<dbReference type="InterPro" id="IPR012549">
    <property type="entry name" value="EptA-like_N"/>
</dbReference>
<dbReference type="EMBL" id="VLKP01000017">
    <property type="protein sequence ID" value="TWI06364.1"/>
    <property type="molecule type" value="Genomic_DNA"/>
</dbReference>
<evidence type="ECO:0000256" key="8">
    <source>
        <dbReference type="SAM" id="Phobius"/>
    </source>
</evidence>
<evidence type="ECO:0000256" key="5">
    <source>
        <dbReference type="ARBA" id="ARBA00022692"/>
    </source>
</evidence>
<feature type="transmembrane region" description="Helical" evidence="8">
    <location>
        <begin position="84"/>
        <end position="106"/>
    </location>
</feature>
<keyword evidence="5 8" id="KW-0812">Transmembrane</keyword>
<keyword evidence="2" id="KW-1003">Cell membrane</keyword>
<accession>A0A562LFH2</accession>
<keyword evidence="6 8" id="KW-1133">Transmembrane helix</keyword>
<feature type="transmembrane region" description="Helical" evidence="8">
    <location>
        <begin position="160"/>
        <end position="182"/>
    </location>
</feature>
<evidence type="ECO:0000256" key="3">
    <source>
        <dbReference type="ARBA" id="ARBA00022519"/>
    </source>
</evidence>
<dbReference type="Gene3D" id="3.40.720.10">
    <property type="entry name" value="Alkaline Phosphatase, subunit A"/>
    <property type="match status" value="1"/>
</dbReference>
<evidence type="ECO:0000256" key="6">
    <source>
        <dbReference type="ARBA" id="ARBA00022989"/>
    </source>
</evidence>
<evidence type="ECO:0000313" key="12">
    <source>
        <dbReference type="Proteomes" id="UP000316471"/>
    </source>
</evidence>
<evidence type="ECO:0000259" key="10">
    <source>
        <dbReference type="Pfam" id="PF08019"/>
    </source>
</evidence>
<evidence type="ECO:0000256" key="2">
    <source>
        <dbReference type="ARBA" id="ARBA00022475"/>
    </source>
</evidence>
<dbReference type="PANTHER" id="PTHR30443:SF0">
    <property type="entry name" value="PHOSPHOETHANOLAMINE TRANSFERASE EPTA"/>
    <property type="match status" value="1"/>
</dbReference>
<dbReference type="InterPro" id="IPR058130">
    <property type="entry name" value="PEA_transf_C"/>
</dbReference>
<dbReference type="AlphaFoldDB" id="A0A562LFH2"/>
<dbReference type="Pfam" id="PF00884">
    <property type="entry name" value="Sulfatase"/>
    <property type="match status" value="1"/>
</dbReference>
<feature type="domain" description="Sulfatase N-terminal" evidence="9">
    <location>
        <begin position="241"/>
        <end position="528"/>
    </location>
</feature>
<sequence>MMPRGVRALRWARTWRPAVSVDMLALLAAAFFSLACNLAFWRSYAEAAGGIGSSVTMTVSLFLAIFGVNVLLMSVLLGRRTAKVVLTGLLFVTAFAVYYMHVYGVYLDPDMVRNVIHTDSKESRELLTPGLVPWLLGYAVLPSVLLWRLRLRPKPWRKGLLHRGALAMGGLVLTVAALAVGFQPIAALMRNHRDLRHLITPGNYIVSVARVVQDVVKESPTRRLVGADARSRPRGARKPRLLVIVVGETVRAQNWGLNGYARNTTPQLARRGVINFSDVSACGSSTEVSLPCMFSDIGRANYDRDTIRRSDSLLHVLDRAGIATAWLDNQAGCKGVCAGLPFTSLADAKDPQLCNAERCLDQILVDRLPATLRTGVDQVIVLHQLGNHGPRYFARYPSRFRAFTPTCDTGQLGDCTRQQIVNSYDNAILYTDHVLATLVDRLERDLTRDSAMIYVSDHGESLGEGNIYLHGMPYPIAPPTQLRVPMTVWLSPGLARSRGLDVQCLRARASKAVSHDNLFSSVLGLLDIQTAARDTSLDLFGRCSAPQGRPSGA</sequence>
<keyword evidence="4 11" id="KW-0808">Transferase</keyword>
<dbReference type="Proteomes" id="UP000316471">
    <property type="component" value="Unassembled WGS sequence"/>
</dbReference>
<comment type="subcellular location">
    <subcellularLocation>
        <location evidence="1">Cell inner membrane</location>
        <topology evidence="1">Multi-pass membrane protein</topology>
    </subcellularLocation>
</comment>
<dbReference type="CDD" id="cd16017">
    <property type="entry name" value="LptA"/>
    <property type="match status" value="1"/>
</dbReference>
<dbReference type="NCBIfam" id="NF028537">
    <property type="entry name" value="P_eth_NH2_trans"/>
    <property type="match status" value="1"/>
</dbReference>
<dbReference type="OrthoDB" id="9786870at2"/>
<proteinExistence type="predicted"/>
<dbReference type="InterPro" id="IPR040423">
    <property type="entry name" value="PEA_transferase"/>
</dbReference>
<feature type="transmembrane region" description="Helical" evidence="8">
    <location>
        <begin position="57"/>
        <end position="77"/>
    </location>
</feature>
<gene>
    <name evidence="11" type="ORF">IP93_02984</name>
</gene>
<name>A0A562LFH2_9GAMM</name>